<proteinExistence type="predicted"/>
<sequence length="498" mass="57175">MILFVVLFTIFTVLLTRSIINYYKNVSRYPRGPFPKPFIGNFLEFPVENTQIYFEELSKMYGPVFTVYLPRPVVVATDFKSLKEALVTKGDAFSSRPLTYPDAFFLVEPGKGIVQNNGKNWVEARRRAIHILKDFGMGTNSMEEKITANSEQLFDYINNNKHASISLLWPFQLCIANIISEITFGFKPSFTEVTRVKNLTTLLDESIKRISGDKRIFLYMFFDKNPWILAFLKLWKVDGIKEHDGFIEIIKQDVKSAKDKWDPKTEPTNFLESYIDRKNKEGKEIEANELEGVIYDIIFAGSETTATTLGHAANILAYYPDKQQKMRDEIEGVVGFDTAVSLNDRKSLPFCKAAILEIQRMANILPFNVLHSTTYDTELNGMSIPANTVVFPQIYNVMKYDEDFVNSDEFMPERFLDADESTINKDMAEKMVAFSMGKRKCAGIALAEQELFLIITRLVQRFKLLVPEGKPKPNLEPVWSEILKAMPYEFRIESVCHP</sequence>
<accession>A0AC35TW07</accession>
<dbReference type="Proteomes" id="UP000095286">
    <property type="component" value="Unplaced"/>
</dbReference>
<organism evidence="1 2">
    <name type="scientific">Rhabditophanes sp. KR3021</name>
    <dbReference type="NCBI Taxonomy" id="114890"/>
    <lineage>
        <taxon>Eukaryota</taxon>
        <taxon>Metazoa</taxon>
        <taxon>Ecdysozoa</taxon>
        <taxon>Nematoda</taxon>
        <taxon>Chromadorea</taxon>
        <taxon>Rhabditida</taxon>
        <taxon>Tylenchina</taxon>
        <taxon>Panagrolaimomorpha</taxon>
        <taxon>Strongyloidoidea</taxon>
        <taxon>Alloionematidae</taxon>
        <taxon>Rhabditophanes</taxon>
    </lineage>
</organism>
<evidence type="ECO:0000313" key="2">
    <source>
        <dbReference type="WBParaSite" id="RSKR_0000484900.1"/>
    </source>
</evidence>
<evidence type="ECO:0000313" key="1">
    <source>
        <dbReference type="Proteomes" id="UP000095286"/>
    </source>
</evidence>
<name>A0AC35TW07_9BILA</name>
<dbReference type="WBParaSite" id="RSKR_0000484900.1">
    <property type="protein sequence ID" value="RSKR_0000484900.1"/>
    <property type="gene ID" value="RSKR_0000484900"/>
</dbReference>
<reference evidence="2" key="1">
    <citation type="submission" date="2016-11" db="UniProtKB">
        <authorList>
            <consortium name="WormBaseParasite"/>
        </authorList>
    </citation>
    <scope>IDENTIFICATION</scope>
    <source>
        <strain evidence="2">KR3021</strain>
    </source>
</reference>
<protein>
    <submittedName>
        <fullName evidence="2">Cytochrome P450</fullName>
    </submittedName>
</protein>